<dbReference type="AlphaFoldDB" id="A0A2W6AW97"/>
<evidence type="ECO:0000256" key="5">
    <source>
        <dbReference type="SAM" id="Phobius"/>
    </source>
</evidence>
<dbReference type="GO" id="GO:0016020">
    <property type="term" value="C:membrane"/>
    <property type="evidence" value="ECO:0007669"/>
    <property type="project" value="UniProtKB-SubCell"/>
</dbReference>
<feature type="transmembrane region" description="Helical" evidence="5">
    <location>
        <begin position="267"/>
        <end position="285"/>
    </location>
</feature>
<feature type="transmembrane region" description="Helical" evidence="5">
    <location>
        <begin position="101"/>
        <end position="119"/>
    </location>
</feature>
<dbReference type="Pfam" id="PF01699">
    <property type="entry name" value="Na_Ca_ex"/>
    <property type="match status" value="2"/>
</dbReference>
<reference evidence="8 9" key="1">
    <citation type="journal article" date="2017" name="Nature">
        <title>Atmospheric trace gases support primary production in Antarctic desert surface soil.</title>
        <authorList>
            <person name="Ji M."/>
            <person name="Greening C."/>
            <person name="Vanwonterghem I."/>
            <person name="Carere C.R."/>
            <person name="Bay S.K."/>
            <person name="Steen J.A."/>
            <person name="Montgomery K."/>
            <person name="Lines T."/>
            <person name="Beardall J."/>
            <person name="van Dorst J."/>
            <person name="Snape I."/>
            <person name="Stott M.B."/>
            <person name="Hugenholtz P."/>
            <person name="Ferrari B.C."/>
        </authorList>
    </citation>
    <scope>NUCLEOTIDE SEQUENCE [LARGE SCALE GENOMIC DNA]</scope>
    <source>
        <strain evidence="8">RRmetagenome_bin12</strain>
    </source>
</reference>
<dbReference type="InterPro" id="IPR044880">
    <property type="entry name" value="NCX_ion-bd_dom_sf"/>
</dbReference>
<evidence type="ECO:0000313" key="10">
    <source>
        <dbReference type="Proteomes" id="UP000606991"/>
    </source>
</evidence>
<feature type="transmembrane region" description="Helical" evidence="5">
    <location>
        <begin position="68"/>
        <end position="94"/>
    </location>
</feature>
<feature type="transmembrane region" description="Helical" evidence="5">
    <location>
        <begin position="166"/>
        <end position="188"/>
    </location>
</feature>
<evidence type="ECO:0000256" key="4">
    <source>
        <dbReference type="ARBA" id="ARBA00023136"/>
    </source>
</evidence>
<sequence>MNAPLSVLAFVAGVALVVAATERLLEGLVGIASALRLAPFVVSAVLSGLEAENIAVGLIAGHNNQAEIALGTAFGGATFLVCIALGLGAVVAPLRVTLPKGVVYLLAGAPIVSGLALLGGTTARLSGVVLLLAFAAAMMYLVSASKNHTFVDSSEVREALQEPCKLWVSAIVSIAGIAVITGGGELVAQGASGVISAFGVPALLMGMVITPAAIEAEEVVRQIVPAKRGFPDVAAGNVIGTVLYFTLFNLGLIALITPVAVPRLTRLLDWPFLVGVSLLAAFFLLRGRVTRLGGLVLVVLGVTYGALHVFAR</sequence>
<evidence type="ECO:0000313" key="7">
    <source>
        <dbReference type="EMBL" id="MBJ7595813.1"/>
    </source>
</evidence>
<comment type="caution">
    <text evidence="8">The sequence shown here is derived from an EMBL/GenBank/DDBJ whole genome shotgun (WGS) entry which is preliminary data.</text>
</comment>
<dbReference type="GO" id="GO:0055085">
    <property type="term" value="P:transmembrane transport"/>
    <property type="evidence" value="ECO:0007669"/>
    <property type="project" value="InterPro"/>
</dbReference>
<dbReference type="Proteomes" id="UP000606991">
    <property type="component" value="Unassembled WGS sequence"/>
</dbReference>
<accession>A0A2W6AW97</accession>
<gene>
    <name evidence="8" type="ORF">DLM65_04250</name>
    <name evidence="7" type="ORF">JF886_13330</name>
</gene>
<evidence type="ECO:0000313" key="9">
    <source>
        <dbReference type="Proteomes" id="UP000248724"/>
    </source>
</evidence>
<dbReference type="InterPro" id="IPR004837">
    <property type="entry name" value="NaCa_Exmemb"/>
</dbReference>
<feature type="transmembrane region" description="Helical" evidence="5">
    <location>
        <begin position="194"/>
        <end position="214"/>
    </location>
</feature>
<keyword evidence="3 5" id="KW-1133">Transmembrane helix</keyword>
<dbReference type="RefSeq" id="WP_337313273.1">
    <property type="nucleotide sequence ID" value="NZ_JAEKNS010000134.1"/>
</dbReference>
<protein>
    <submittedName>
        <fullName evidence="7">Sodium:calcium antiporter</fullName>
    </submittedName>
</protein>
<evidence type="ECO:0000256" key="3">
    <source>
        <dbReference type="ARBA" id="ARBA00022989"/>
    </source>
</evidence>
<feature type="domain" description="Sodium/calcium exchanger membrane region" evidence="6">
    <location>
        <begin position="6"/>
        <end position="141"/>
    </location>
</feature>
<accession>A0A934K2X4</accession>
<evidence type="ECO:0000313" key="8">
    <source>
        <dbReference type="EMBL" id="PZR82191.1"/>
    </source>
</evidence>
<keyword evidence="4 5" id="KW-0472">Membrane</keyword>
<feature type="domain" description="Sodium/calcium exchanger membrane region" evidence="6">
    <location>
        <begin position="169"/>
        <end position="300"/>
    </location>
</feature>
<dbReference type="Proteomes" id="UP000248724">
    <property type="component" value="Unassembled WGS sequence"/>
</dbReference>
<dbReference type="Gene3D" id="1.20.1420.30">
    <property type="entry name" value="NCX, central ion-binding region"/>
    <property type="match status" value="1"/>
</dbReference>
<feature type="transmembrane region" description="Helical" evidence="5">
    <location>
        <begin position="235"/>
        <end position="261"/>
    </location>
</feature>
<feature type="transmembrane region" description="Helical" evidence="5">
    <location>
        <begin position="292"/>
        <end position="311"/>
    </location>
</feature>
<name>A0A2W6AW97_9BACT</name>
<proteinExistence type="predicted"/>
<evidence type="ECO:0000256" key="1">
    <source>
        <dbReference type="ARBA" id="ARBA00004141"/>
    </source>
</evidence>
<evidence type="ECO:0000259" key="6">
    <source>
        <dbReference type="Pfam" id="PF01699"/>
    </source>
</evidence>
<evidence type="ECO:0000256" key="2">
    <source>
        <dbReference type="ARBA" id="ARBA00022692"/>
    </source>
</evidence>
<keyword evidence="2 5" id="KW-0812">Transmembrane</keyword>
<comment type="subcellular location">
    <subcellularLocation>
        <location evidence="1">Membrane</location>
        <topology evidence="1">Multi-pass membrane protein</topology>
    </subcellularLocation>
</comment>
<reference evidence="7 10" key="3">
    <citation type="submission" date="2020-10" db="EMBL/GenBank/DDBJ databases">
        <title>Ca. Dormibacterota MAGs.</title>
        <authorList>
            <person name="Montgomery K."/>
        </authorList>
    </citation>
    <scope>NUCLEOTIDE SEQUENCE [LARGE SCALE GENOMIC DNA]</scope>
    <source>
        <strain evidence="7">SC8812_S17_18</strain>
    </source>
</reference>
<feature type="transmembrane region" description="Helical" evidence="5">
    <location>
        <begin position="125"/>
        <end position="145"/>
    </location>
</feature>
<dbReference type="EMBL" id="QHBU01000079">
    <property type="protein sequence ID" value="PZR82191.1"/>
    <property type="molecule type" value="Genomic_DNA"/>
</dbReference>
<organism evidence="8 9">
    <name type="scientific">Candidatus Aeolococcus gillhamiae</name>
    <dbReference type="NCBI Taxonomy" id="3127015"/>
    <lineage>
        <taxon>Bacteria</taxon>
        <taxon>Bacillati</taxon>
        <taxon>Candidatus Dormiibacterota</taxon>
        <taxon>Candidatus Dormibacteria</taxon>
        <taxon>Candidatus Aeolococcales</taxon>
        <taxon>Candidatus Aeolococcaceae</taxon>
        <taxon>Candidatus Aeolococcus</taxon>
    </lineage>
</organism>
<reference evidence="8" key="2">
    <citation type="submission" date="2018-05" db="EMBL/GenBank/DDBJ databases">
        <authorList>
            <person name="Ferrari B."/>
        </authorList>
    </citation>
    <scope>NUCLEOTIDE SEQUENCE</scope>
    <source>
        <strain evidence="8">RRmetagenome_bin12</strain>
    </source>
</reference>
<dbReference type="EMBL" id="JAEKNS010000134">
    <property type="protein sequence ID" value="MBJ7595813.1"/>
    <property type="molecule type" value="Genomic_DNA"/>
</dbReference>